<dbReference type="Proteomes" id="UP000019109">
    <property type="component" value="Unassembled WGS sequence"/>
</dbReference>
<dbReference type="InterPro" id="IPR052509">
    <property type="entry name" value="Metal_resp_DNA-bind_regulator"/>
</dbReference>
<evidence type="ECO:0000259" key="1">
    <source>
        <dbReference type="Pfam" id="PF03551"/>
    </source>
</evidence>
<protein>
    <submittedName>
        <fullName evidence="2">Transcriptional regulator</fullName>
    </submittedName>
</protein>
<dbReference type="Pfam" id="PF03551">
    <property type="entry name" value="PadR"/>
    <property type="match status" value="1"/>
</dbReference>
<dbReference type="InterPro" id="IPR005149">
    <property type="entry name" value="Tscrpt_reg_PadR_N"/>
</dbReference>
<dbReference type="Gene3D" id="1.10.10.10">
    <property type="entry name" value="Winged helix-like DNA-binding domain superfamily/Winged helix DNA-binding domain"/>
    <property type="match status" value="1"/>
</dbReference>
<evidence type="ECO:0000313" key="3">
    <source>
        <dbReference type="Proteomes" id="UP000019109"/>
    </source>
</evidence>
<dbReference type="SUPFAM" id="SSF46785">
    <property type="entry name" value="Winged helix' DNA-binding domain"/>
    <property type="match status" value="1"/>
</dbReference>
<sequence length="119" mass="13700">MNKELMKGSIDILLLLLIAKEDLYGYEIAKKLKEKSNYLYNIGEGTLYPALQRMEKKGLIKSYWGDSDSGGRRKYYSITEEGKKQLAKRLDEWDMLSKLVNSCKEGFVCTNLMNTLTQS</sequence>
<accession>W4UZJ5</accession>
<name>W4UZJ5_9FIRM</name>
<dbReference type="OrthoDB" id="9808017at2"/>
<dbReference type="AlphaFoldDB" id="W4UZJ5"/>
<dbReference type="RefSeq" id="WP_038286466.1">
    <property type="nucleotide sequence ID" value="NZ_BAVR01000001.1"/>
</dbReference>
<dbReference type="PANTHER" id="PTHR33169:SF25">
    <property type="entry name" value="DNA-BINDING PROTEIN YIZB-RELATED"/>
    <property type="match status" value="1"/>
</dbReference>
<keyword evidence="3" id="KW-1185">Reference proteome</keyword>
<feature type="domain" description="Transcription regulator PadR N-terminal" evidence="1">
    <location>
        <begin position="14"/>
        <end position="88"/>
    </location>
</feature>
<dbReference type="InterPro" id="IPR036390">
    <property type="entry name" value="WH_DNA-bd_sf"/>
</dbReference>
<dbReference type="PANTHER" id="PTHR33169">
    <property type="entry name" value="PADR-FAMILY TRANSCRIPTIONAL REGULATOR"/>
    <property type="match status" value="1"/>
</dbReference>
<dbReference type="InterPro" id="IPR036388">
    <property type="entry name" value="WH-like_DNA-bd_sf"/>
</dbReference>
<evidence type="ECO:0000313" key="2">
    <source>
        <dbReference type="EMBL" id="GAE86685.1"/>
    </source>
</evidence>
<dbReference type="EMBL" id="BAVR01000001">
    <property type="protein sequence ID" value="GAE86685.1"/>
    <property type="molecule type" value="Genomic_DNA"/>
</dbReference>
<organism evidence="2 3">
    <name type="scientific">Acetivibrio straminisolvens JCM 21531</name>
    <dbReference type="NCBI Taxonomy" id="1294263"/>
    <lineage>
        <taxon>Bacteria</taxon>
        <taxon>Bacillati</taxon>
        <taxon>Bacillota</taxon>
        <taxon>Clostridia</taxon>
        <taxon>Eubacteriales</taxon>
        <taxon>Oscillospiraceae</taxon>
        <taxon>Acetivibrio</taxon>
    </lineage>
</organism>
<gene>
    <name evidence="2" type="ORF">JCM21531_4</name>
</gene>
<comment type="caution">
    <text evidence="2">The sequence shown here is derived from an EMBL/GenBank/DDBJ whole genome shotgun (WGS) entry which is preliminary data.</text>
</comment>
<dbReference type="STRING" id="1294263.JCM21531_4"/>
<reference evidence="2" key="1">
    <citation type="journal article" date="2014" name="Genome Announc.">
        <title>Draft Genome Sequence of Clostridium straminisolvens Strain JCM 21531T, Isolated from a Cellulose-Degrading Bacterial Community.</title>
        <authorList>
            <person name="Yuki M."/>
            <person name="Oshima K."/>
            <person name="Suda W."/>
            <person name="Sakamoto M."/>
            <person name="Kitamura K."/>
            <person name="Iida T."/>
            <person name="Hattori M."/>
            <person name="Ohkuma M."/>
        </authorList>
    </citation>
    <scope>NUCLEOTIDE SEQUENCE [LARGE SCALE GENOMIC DNA]</scope>
    <source>
        <strain evidence="2">JCM 21531</strain>
    </source>
</reference>
<proteinExistence type="predicted"/>